<evidence type="ECO:0000256" key="6">
    <source>
        <dbReference type="ARBA" id="ARBA00022692"/>
    </source>
</evidence>
<keyword evidence="5 9" id="KW-1003">Cell membrane</keyword>
<evidence type="ECO:0000256" key="10">
    <source>
        <dbReference type="SAM" id="MobiDB-lite"/>
    </source>
</evidence>
<dbReference type="Pfam" id="PF06237">
    <property type="entry name" value="SLC52_ribofla_tr"/>
    <property type="match status" value="2"/>
</dbReference>
<dbReference type="AlphaFoldDB" id="A0A8E0S5X2"/>
<keyword evidence="12" id="KW-1185">Reference proteome</keyword>
<evidence type="ECO:0000256" key="2">
    <source>
        <dbReference type="ARBA" id="ARBA00004651"/>
    </source>
</evidence>
<gene>
    <name evidence="11" type="ORF">FBUS_03601</name>
</gene>
<feature type="transmembrane region" description="Helical" evidence="9">
    <location>
        <begin position="333"/>
        <end position="355"/>
    </location>
</feature>
<comment type="caution">
    <text evidence="11">The sequence shown here is derived from an EMBL/GenBank/DDBJ whole genome shotgun (WGS) entry which is preliminary data.</text>
</comment>
<name>A0A8E0S5X2_9TREM</name>
<feature type="transmembrane region" description="Helical" evidence="9">
    <location>
        <begin position="7"/>
        <end position="25"/>
    </location>
</feature>
<feature type="transmembrane region" description="Helical" evidence="9">
    <location>
        <begin position="87"/>
        <end position="108"/>
    </location>
</feature>
<feature type="transmembrane region" description="Helical" evidence="9">
    <location>
        <begin position="45"/>
        <end position="66"/>
    </location>
</feature>
<organism evidence="11 12">
    <name type="scientific">Fasciolopsis buskii</name>
    <dbReference type="NCBI Taxonomy" id="27845"/>
    <lineage>
        <taxon>Eukaryota</taxon>
        <taxon>Metazoa</taxon>
        <taxon>Spiralia</taxon>
        <taxon>Lophotrochozoa</taxon>
        <taxon>Platyhelminthes</taxon>
        <taxon>Trematoda</taxon>
        <taxon>Digenea</taxon>
        <taxon>Plagiorchiida</taxon>
        <taxon>Echinostomata</taxon>
        <taxon>Echinostomatoidea</taxon>
        <taxon>Fasciolidae</taxon>
        <taxon>Fasciolopsis</taxon>
    </lineage>
</organism>
<dbReference type="Proteomes" id="UP000728185">
    <property type="component" value="Unassembled WGS sequence"/>
</dbReference>
<comment type="subcellular location">
    <subcellularLocation>
        <location evidence="2 9">Cell membrane</location>
        <topology evidence="2 9">Multi-pass membrane protein</topology>
    </subcellularLocation>
</comment>
<keyword evidence="4 9" id="KW-0813">Transport</keyword>
<evidence type="ECO:0000256" key="1">
    <source>
        <dbReference type="ARBA" id="ARBA00000215"/>
    </source>
</evidence>
<comment type="catalytic activity">
    <reaction evidence="1 9">
        <text>riboflavin(in) = riboflavin(out)</text>
        <dbReference type="Rhea" id="RHEA:35015"/>
        <dbReference type="ChEBI" id="CHEBI:57986"/>
    </reaction>
</comment>
<protein>
    <recommendedName>
        <fullName evidence="9">Riboflavin transporter</fullName>
    </recommendedName>
</protein>
<reference evidence="11" key="1">
    <citation type="submission" date="2019-05" db="EMBL/GenBank/DDBJ databases">
        <title>Annotation for the trematode Fasciolopsis buski.</title>
        <authorList>
            <person name="Choi Y.-J."/>
        </authorList>
    </citation>
    <scope>NUCLEOTIDE SEQUENCE</scope>
    <source>
        <strain evidence="11">HT</strain>
        <tissue evidence="11">Whole worm</tissue>
    </source>
</reference>
<feature type="transmembrane region" description="Helical" evidence="9">
    <location>
        <begin position="472"/>
        <end position="493"/>
    </location>
</feature>
<feature type="region of interest" description="Disordered" evidence="10">
    <location>
        <begin position="258"/>
        <end position="281"/>
    </location>
</feature>
<evidence type="ECO:0000256" key="9">
    <source>
        <dbReference type="RuleBase" id="RU368035"/>
    </source>
</evidence>
<sequence>MHDVQFSWLPALCVTLYGLGSWITVNGLWVELPLLVNFLPEGWNLPSYLSIIIQIANLGPLAYVPLTKICRSSGPGFCAGCLQPPECLANYTILTVGFLSCILLASFWKTALFLPGISSEKHSVGLLSLALCSSLVDCTSSVTFVAYLTGMPEAYMGALTFGEAFSDIVPSAIALVQGVGGDPECVNITVNGTMKAIAQYPAPRFSISLYMYFLSIIMGICLIAFGALDLMPWGLGRAVRRRYRTSMLVRSSCSPAVTSISSSATAPNPDPSPRRRRNKGPDDTLVHVAVVRSDFLPSTGASTQEVINEDNIGVSMPVGPANRQNSEFFSTRILLVPVFLLSYSCLLTFGLLPGFQSYSTASYNATTYHLAAALSGLSCALAVIIATYLFHRSKIKSHSAPLVHEMLDKTTNLVVASLDTPPHQNHSRLRKSYGVWILLTLLFSVPAGYILYLAHASPNPPQLRGTGPFLAVLSWILVRAGFGGLRTWWWLYLSGHSDEPMALRLAGLATQMGAAVGAVISFLLIVYFRLFQSKVYC</sequence>
<evidence type="ECO:0000313" key="11">
    <source>
        <dbReference type="EMBL" id="KAA0200248.1"/>
    </source>
</evidence>
<feature type="transmembrane region" description="Helical" evidence="9">
    <location>
        <begin position="367"/>
        <end position="390"/>
    </location>
</feature>
<evidence type="ECO:0000313" key="12">
    <source>
        <dbReference type="Proteomes" id="UP000728185"/>
    </source>
</evidence>
<dbReference type="GO" id="GO:0005886">
    <property type="term" value="C:plasma membrane"/>
    <property type="evidence" value="ECO:0007669"/>
    <property type="project" value="UniProtKB-SubCell"/>
</dbReference>
<feature type="transmembrane region" description="Helical" evidence="9">
    <location>
        <begin position="505"/>
        <end position="528"/>
    </location>
</feature>
<keyword evidence="7 9" id="KW-1133">Transmembrane helix</keyword>
<feature type="transmembrane region" description="Helical" evidence="9">
    <location>
        <begin position="433"/>
        <end position="452"/>
    </location>
</feature>
<keyword evidence="8 9" id="KW-0472">Membrane</keyword>
<feature type="transmembrane region" description="Helical" evidence="9">
    <location>
        <begin position="209"/>
        <end position="235"/>
    </location>
</feature>
<comment type="function">
    <text evidence="9">Plasma membrane transporter mediating the uptake by cells of the water soluble vitamin B2/riboflavin that plays a key role in biochemical oxidation-reduction reactions of the carbohydrate, lipid, and amino acid metabolism.</text>
</comment>
<comment type="similarity">
    <text evidence="3 9">Belongs to the riboflavin transporter family.</text>
</comment>
<dbReference type="EMBL" id="LUCM01000658">
    <property type="protein sequence ID" value="KAA0200248.1"/>
    <property type="molecule type" value="Genomic_DNA"/>
</dbReference>
<evidence type="ECO:0000256" key="7">
    <source>
        <dbReference type="ARBA" id="ARBA00022989"/>
    </source>
</evidence>
<dbReference type="PANTHER" id="PTHR12929:SF10">
    <property type="entry name" value="RIBOFLAVIN TRANSPORTER"/>
    <property type="match status" value="1"/>
</dbReference>
<accession>A0A8E0S5X2</accession>
<dbReference type="InterPro" id="IPR009357">
    <property type="entry name" value="Riboflavin_transptr"/>
</dbReference>
<dbReference type="OrthoDB" id="9995836at2759"/>
<dbReference type="GO" id="GO:0032217">
    <property type="term" value="F:riboflavin transmembrane transporter activity"/>
    <property type="evidence" value="ECO:0007669"/>
    <property type="project" value="UniProtKB-UniRule"/>
</dbReference>
<evidence type="ECO:0000256" key="3">
    <source>
        <dbReference type="ARBA" id="ARBA00006366"/>
    </source>
</evidence>
<keyword evidence="6 9" id="KW-0812">Transmembrane</keyword>
<evidence type="ECO:0000256" key="8">
    <source>
        <dbReference type="ARBA" id="ARBA00023136"/>
    </source>
</evidence>
<dbReference type="PANTHER" id="PTHR12929">
    <property type="entry name" value="SOLUTE CARRIER FAMILY 52"/>
    <property type="match status" value="1"/>
</dbReference>
<evidence type="ECO:0000256" key="4">
    <source>
        <dbReference type="ARBA" id="ARBA00022448"/>
    </source>
</evidence>
<evidence type="ECO:0000256" key="5">
    <source>
        <dbReference type="ARBA" id="ARBA00022475"/>
    </source>
</evidence>
<proteinExistence type="inferred from homology"/>